<dbReference type="GO" id="GO:0004758">
    <property type="term" value="F:serine C-palmitoyltransferase activity"/>
    <property type="evidence" value="ECO:0007669"/>
    <property type="project" value="UniProtKB-EC"/>
</dbReference>
<evidence type="ECO:0000313" key="22">
    <source>
        <dbReference type="EMBL" id="CAL1268713.1"/>
    </source>
</evidence>
<keyword evidence="9 20" id="KW-0812">Transmembrane</keyword>
<comment type="pathway">
    <text evidence="5">Sphingolipid metabolism.</text>
</comment>
<evidence type="ECO:0000256" key="2">
    <source>
        <dbReference type="ARBA" id="ARBA00004240"/>
    </source>
</evidence>
<keyword evidence="13 20" id="KW-1133">Transmembrane helix</keyword>
<evidence type="ECO:0000256" key="19">
    <source>
        <dbReference type="SAM" id="MobiDB-lite"/>
    </source>
</evidence>
<dbReference type="PANTHER" id="PTHR13693:SF3">
    <property type="entry name" value="LD36009P"/>
    <property type="match status" value="1"/>
</dbReference>
<dbReference type="GO" id="GO:0005783">
    <property type="term" value="C:endoplasmic reticulum"/>
    <property type="evidence" value="ECO:0007669"/>
    <property type="project" value="UniProtKB-SubCell"/>
</dbReference>
<feature type="domain" description="Aminotransferase class I/classII large" evidence="21">
    <location>
        <begin position="162"/>
        <end position="529"/>
    </location>
</feature>
<dbReference type="InterPro" id="IPR015422">
    <property type="entry name" value="PyrdxlP-dep_Trfase_small"/>
</dbReference>
<evidence type="ECO:0000256" key="16">
    <source>
        <dbReference type="ARBA" id="ARBA00023315"/>
    </source>
</evidence>
<evidence type="ECO:0000256" key="6">
    <source>
        <dbReference type="ARBA" id="ARBA00008392"/>
    </source>
</evidence>
<dbReference type="InterPro" id="IPR050087">
    <property type="entry name" value="AON_synthase_class-II"/>
</dbReference>
<evidence type="ECO:0000256" key="1">
    <source>
        <dbReference type="ARBA" id="ARBA00001933"/>
    </source>
</evidence>
<dbReference type="PANTHER" id="PTHR13693">
    <property type="entry name" value="CLASS II AMINOTRANSFERASE/8-AMINO-7-OXONONANOATE SYNTHASE"/>
    <property type="match status" value="1"/>
</dbReference>
<dbReference type="InterPro" id="IPR001917">
    <property type="entry name" value="Aminotrans_II_pyridoxalP_BS"/>
</dbReference>
<dbReference type="Pfam" id="PF00155">
    <property type="entry name" value="Aminotran_1_2"/>
    <property type="match status" value="1"/>
</dbReference>
<keyword evidence="8" id="KW-0808">Transferase</keyword>
<evidence type="ECO:0000313" key="23">
    <source>
        <dbReference type="Proteomes" id="UP001497382"/>
    </source>
</evidence>
<keyword evidence="12" id="KW-0746">Sphingolipid metabolism</keyword>
<accession>A0AAV1ZB03</accession>
<comment type="caution">
    <text evidence="22">The sequence shown here is derived from an EMBL/GenBank/DDBJ whole genome shotgun (WGS) entry which is preliminary data.</text>
</comment>
<keyword evidence="11 18" id="KW-0663">Pyridoxal phosphate</keyword>
<feature type="region of interest" description="Disordered" evidence="19">
    <location>
        <begin position="1"/>
        <end position="32"/>
    </location>
</feature>
<organism evidence="22 23">
    <name type="scientific">Larinioides sclopetarius</name>
    <dbReference type="NCBI Taxonomy" id="280406"/>
    <lineage>
        <taxon>Eukaryota</taxon>
        <taxon>Metazoa</taxon>
        <taxon>Ecdysozoa</taxon>
        <taxon>Arthropoda</taxon>
        <taxon>Chelicerata</taxon>
        <taxon>Arachnida</taxon>
        <taxon>Araneae</taxon>
        <taxon>Araneomorphae</taxon>
        <taxon>Entelegynae</taxon>
        <taxon>Araneoidea</taxon>
        <taxon>Araneidae</taxon>
        <taxon>Larinioides</taxon>
    </lineage>
</organism>
<evidence type="ECO:0000259" key="21">
    <source>
        <dbReference type="Pfam" id="PF00155"/>
    </source>
</evidence>
<dbReference type="Proteomes" id="UP001497382">
    <property type="component" value="Unassembled WGS sequence"/>
</dbReference>
<feature type="transmembrane region" description="Helical" evidence="20">
    <location>
        <begin position="61"/>
        <end position="82"/>
    </location>
</feature>
<evidence type="ECO:0000256" key="13">
    <source>
        <dbReference type="ARBA" id="ARBA00022989"/>
    </source>
</evidence>
<sequence>MLISEKPDSSTNGYSHYDYTPSTKEKSHKNGFSHPVKNGSVPTCPQVQAPPKELKEEFEEAPYLIVLTIYLCYAVLMVFGYLRDFMRKSGLEKNFMAKEANREGYVPLYQSFESFYTRNVYIRIRDCLNMPICSVPGALMKMRERISNDYNVTFKLTDNSFDVINMGSYNYLGFAENKGKCIDIVEKSVYKYGTATCSTRLELGNLDIHVELEKQVAEFLGVEDSIIIGMGFATNSTTIPSLASKGSLIFSDELNHASLVLGCRLSGAKIRVFKHNNMKDLEKQLQSAIIEGQPRTHRPWKKIIIIVEGIYSMEGTIVNLPALIALKKKYKCYLYVDEAHSIGAIGPRGRGVVDYFGSDPNDVDLLMGTFSKSFGAAGGYIAGSQKTINHIRLHSHSLVYAASMSAVVTQQIYTSMQIIMGRDGNNEGEVQYENIQGLKRVNQLLRNTHYFRQKLKQKGFIIYGNEDSPIVPLMLFFPSKIAEFVRQLLKHGIATVGVGFPATSLTTARARFCISAAHTKEMLDEALSVVEIAGRLIMVDYSRKPRSQENVIY</sequence>
<evidence type="ECO:0000256" key="5">
    <source>
        <dbReference type="ARBA" id="ARBA00004991"/>
    </source>
</evidence>
<evidence type="ECO:0000256" key="10">
    <source>
        <dbReference type="ARBA" id="ARBA00022824"/>
    </source>
</evidence>
<evidence type="ECO:0000256" key="17">
    <source>
        <dbReference type="ARBA" id="ARBA00048528"/>
    </source>
</evidence>
<name>A0AAV1ZB03_9ARAC</name>
<dbReference type="EC" id="2.3.1.50" evidence="7"/>
<evidence type="ECO:0000256" key="9">
    <source>
        <dbReference type="ARBA" id="ARBA00022692"/>
    </source>
</evidence>
<keyword evidence="16" id="KW-0012">Acyltransferase</keyword>
<dbReference type="GO" id="GO:0046513">
    <property type="term" value="P:ceramide biosynthetic process"/>
    <property type="evidence" value="ECO:0007669"/>
    <property type="project" value="TreeGrafter"/>
</dbReference>
<evidence type="ECO:0000256" key="11">
    <source>
        <dbReference type="ARBA" id="ARBA00022898"/>
    </source>
</evidence>
<dbReference type="InterPro" id="IPR004839">
    <property type="entry name" value="Aminotransferase_I/II_large"/>
</dbReference>
<dbReference type="PROSITE" id="PS00599">
    <property type="entry name" value="AA_TRANSFER_CLASS_2"/>
    <property type="match status" value="1"/>
</dbReference>
<comment type="pathway">
    <text evidence="4">Lipid metabolism; sphingolipid metabolism.</text>
</comment>
<comment type="subcellular location">
    <subcellularLocation>
        <location evidence="2">Endoplasmic reticulum</location>
    </subcellularLocation>
    <subcellularLocation>
        <location evidence="3">Membrane</location>
    </subcellularLocation>
</comment>
<dbReference type="GO" id="GO:0030170">
    <property type="term" value="F:pyridoxal phosphate binding"/>
    <property type="evidence" value="ECO:0007669"/>
    <property type="project" value="InterPro"/>
</dbReference>
<dbReference type="CDD" id="cd06454">
    <property type="entry name" value="KBL_like"/>
    <property type="match status" value="1"/>
</dbReference>
<evidence type="ECO:0000256" key="18">
    <source>
        <dbReference type="RuleBase" id="RU003693"/>
    </source>
</evidence>
<evidence type="ECO:0000256" key="4">
    <source>
        <dbReference type="ARBA" id="ARBA00004760"/>
    </source>
</evidence>
<keyword evidence="15 20" id="KW-0472">Membrane</keyword>
<evidence type="ECO:0000256" key="15">
    <source>
        <dbReference type="ARBA" id="ARBA00023136"/>
    </source>
</evidence>
<reference evidence="22 23" key="1">
    <citation type="submission" date="2024-04" db="EMBL/GenBank/DDBJ databases">
        <authorList>
            <person name="Rising A."/>
            <person name="Reimegard J."/>
            <person name="Sonavane S."/>
            <person name="Akerstrom W."/>
            <person name="Nylinder S."/>
            <person name="Hedman E."/>
            <person name="Kallberg Y."/>
        </authorList>
    </citation>
    <scope>NUCLEOTIDE SEQUENCE [LARGE SCALE GENOMIC DNA]</scope>
</reference>
<evidence type="ECO:0000256" key="7">
    <source>
        <dbReference type="ARBA" id="ARBA00013220"/>
    </source>
</evidence>
<evidence type="ECO:0000256" key="3">
    <source>
        <dbReference type="ARBA" id="ARBA00004370"/>
    </source>
</evidence>
<dbReference type="Gene3D" id="3.40.640.10">
    <property type="entry name" value="Type I PLP-dependent aspartate aminotransferase-like (Major domain)"/>
    <property type="match status" value="1"/>
</dbReference>
<proteinExistence type="inferred from homology"/>
<dbReference type="FunFam" id="3.40.640.10:FF:000047">
    <property type="entry name" value="serine palmitoyltransferase 2 isoform X1"/>
    <property type="match status" value="1"/>
</dbReference>
<dbReference type="AlphaFoldDB" id="A0AAV1ZB03"/>
<evidence type="ECO:0000256" key="8">
    <source>
        <dbReference type="ARBA" id="ARBA00022679"/>
    </source>
</evidence>
<gene>
    <name evidence="22" type="ORF">LARSCL_LOCUS4327</name>
</gene>
<dbReference type="InterPro" id="IPR015424">
    <property type="entry name" value="PyrdxlP-dep_Trfase"/>
</dbReference>
<dbReference type="GO" id="GO:0046512">
    <property type="term" value="P:sphingosine biosynthetic process"/>
    <property type="evidence" value="ECO:0007669"/>
    <property type="project" value="TreeGrafter"/>
</dbReference>
<dbReference type="GO" id="GO:0016020">
    <property type="term" value="C:membrane"/>
    <property type="evidence" value="ECO:0007669"/>
    <property type="project" value="UniProtKB-SubCell"/>
</dbReference>
<comment type="cofactor">
    <cofactor evidence="1 18">
        <name>pyridoxal 5'-phosphate</name>
        <dbReference type="ChEBI" id="CHEBI:597326"/>
    </cofactor>
</comment>
<protein>
    <recommendedName>
        <fullName evidence="7">serine C-palmitoyltransferase</fullName>
        <ecNumber evidence="7">2.3.1.50</ecNumber>
    </recommendedName>
</protein>
<evidence type="ECO:0000256" key="20">
    <source>
        <dbReference type="SAM" id="Phobius"/>
    </source>
</evidence>
<evidence type="ECO:0000256" key="12">
    <source>
        <dbReference type="ARBA" id="ARBA00022919"/>
    </source>
</evidence>
<dbReference type="Gene3D" id="3.90.1150.10">
    <property type="entry name" value="Aspartate Aminotransferase, domain 1"/>
    <property type="match status" value="1"/>
</dbReference>
<keyword evidence="23" id="KW-1185">Reference proteome</keyword>
<dbReference type="EMBL" id="CAXIEN010000035">
    <property type="protein sequence ID" value="CAL1268713.1"/>
    <property type="molecule type" value="Genomic_DNA"/>
</dbReference>
<dbReference type="SUPFAM" id="SSF53383">
    <property type="entry name" value="PLP-dependent transferases"/>
    <property type="match status" value="1"/>
</dbReference>
<dbReference type="InterPro" id="IPR015421">
    <property type="entry name" value="PyrdxlP-dep_Trfase_major"/>
</dbReference>
<evidence type="ECO:0000256" key="14">
    <source>
        <dbReference type="ARBA" id="ARBA00023098"/>
    </source>
</evidence>
<comment type="catalytic activity">
    <reaction evidence="17">
        <text>L-serine + hexadecanoyl-CoA + H(+) = 3-oxosphinganine + CO2 + CoA</text>
        <dbReference type="Rhea" id="RHEA:14761"/>
        <dbReference type="ChEBI" id="CHEBI:15378"/>
        <dbReference type="ChEBI" id="CHEBI:16526"/>
        <dbReference type="ChEBI" id="CHEBI:33384"/>
        <dbReference type="ChEBI" id="CHEBI:57287"/>
        <dbReference type="ChEBI" id="CHEBI:57379"/>
        <dbReference type="ChEBI" id="CHEBI:58299"/>
        <dbReference type="EC" id="2.3.1.50"/>
    </reaction>
</comment>
<keyword evidence="14" id="KW-0443">Lipid metabolism</keyword>
<dbReference type="GO" id="GO:0017059">
    <property type="term" value="C:serine palmitoyltransferase complex"/>
    <property type="evidence" value="ECO:0007669"/>
    <property type="project" value="TreeGrafter"/>
</dbReference>
<comment type="similarity">
    <text evidence="6 18">Belongs to the class-II pyridoxal-phosphate-dependent aminotransferase family.</text>
</comment>
<keyword evidence="10" id="KW-0256">Endoplasmic reticulum</keyword>